<dbReference type="GO" id="GO:0008713">
    <property type="term" value="F:ADP-heptose-lipopolysaccharide heptosyltransferase activity"/>
    <property type="evidence" value="ECO:0007669"/>
    <property type="project" value="TreeGrafter"/>
</dbReference>
<name>A0AAE3MN30_9FLAO</name>
<evidence type="ECO:0000313" key="4">
    <source>
        <dbReference type="Proteomes" id="UP001207116"/>
    </source>
</evidence>
<proteinExistence type="predicted"/>
<dbReference type="Pfam" id="PF01075">
    <property type="entry name" value="Glyco_transf_9"/>
    <property type="match status" value="1"/>
</dbReference>
<evidence type="ECO:0000313" key="3">
    <source>
        <dbReference type="EMBL" id="MCX2720468.1"/>
    </source>
</evidence>
<evidence type="ECO:0000256" key="1">
    <source>
        <dbReference type="ARBA" id="ARBA00022676"/>
    </source>
</evidence>
<keyword evidence="2" id="KW-0808">Transferase</keyword>
<dbReference type="InterPro" id="IPR051199">
    <property type="entry name" value="LPS_LOS_Heptosyltrfase"/>
</dbReference>
<sequence>MSKRILVIQQKMIGDVLASSVICDLLKQKLPDSQVDYVVNDGAIDVVKNHPHIDGLVIFQSHFKKNYGAFYKFLREIRSRRYDIVIDAYGKLESNLITLASGAKVKISYKKWYTSWIYTHLCKPHSERKTPMGLAIENRLLLLEPVLGPSDGFFIKPKIHLSTDEIQKAKELLKTSGVDLSRPLIMIGVLGSSDIKSYPLNYLTTLLEEIIEKTGARLLFNYSPHQEEQVKAYIELCPQEVKNAVYHDFEPGSLRSFLAVLSQCTAYVGNEGGMVNMSKALGLPTFNIFSPWISKKAWDTFNNETRNQAVHLRDYKPELFEGKSKSQLKKESLDLYQEFEPGLIKIELRNFLIREGIPNE</sequence>
<dbReference type="SUPFAM" id="SSF53756">
    <property type="entry name" value="UDP-Glycosyltransferase/glycogen phosphorylase"/>
    <property type="match status" value="1"/>
</dbReference>
<dbReference type="RefSeq" id="WP_266014649.1">
    <property type="nucleotide sequence ID" value="NZ_JAPFQP010000004.1"/>
</dbReference>
<dbReference type="Proteomes" id="UP001207116">
    <property type="component" value="Unassembled WGS sequence"/>
</dbReference>
<comment type="caution">
    <text evidence="3">The sequence shown here is derived from an EMBL/GenBank/DDBJ whole genome shotgun (WGS) entry which is preliminary data.</text>
</comment>
<dbReference type="CDD" id="cd03789">
    <property type="entry name" value="GT9_LPS_heptosyltransferase"/>
    <property type="match status" value="1"/>
</dbReference>
<dbReference type="PANTHER" id="PTHR30160">
    <property type="entry name" value="TETRAACYLDISACCHARIDE 4'-KINASE-RELATED"/>
    <property type="match status" value="1"/>
</dbReference>
<reference evidence="3" key="1">
    <citation type="submission" date="2022-11" db="EMBL/GenBank/DDBJ databases">
        <title>The characterization of three novel Bacteroidetes species and genomic analysis of their roles in tidal elemental geochemical cycles.</title>
        <authorList>
            <person name="Ma K.-J."/>
        </authorList>
    </citation>
    <scope>NUCLEOTIDE SEQUENCE</scope>
    <source>
        <strain evidence="3">M415</strain>
    </source>
</reference>
<accession>A0AAE3MN30</accession>
<dbReference type="InterPro" id="IPR002201">
    <property type="entry name" value="Glyco_trans_9"/>
</dbReference>
<keyword evidence="4" id="KW-1185">Reference proteome</keyword>
<organism evidence="3 4">
    <name type="scientific">Lentiprolixibacter aurantiacus</name>
    <dbReference type="NCBI Taxonomy" id="2993939"/>
    <lineage>
        <taxon>Bacteria</taxon>
        <taxon>Pseudomonadati</taxon>
        <taxon>Bacteroidota</taxon>
        <taxon>Flavobacteriia</taxon>
        <taxon>Flavobacteriales</taxon>
        <taxon>Flavobacteriaceae</taxon>
        <taxon>Lentiprolixibacter</taxon>
    </lineage>
</organism>
<protein>
    <submittedName>
        <fullName evidence="3">Glycosyltransferase family 9 protein</fullName>
    </submittedName>
</protein>
<dbReference type="Gene3D" id="3.40.50.2000">
    <property type="entry name" value="Glycogen Phosphorylase B"/>
    <property type="match status" value="2"/>
</dbReference>
<keyword evidence="1" id="KW-0328">Glycosyltransferase</keyword>
<dbReference type="PANTHER" id="PTHR30160:SF7">
    <property type="entry name" value="ADP-HEPTOSE--LPS HEPTOSYLTRANSFERASE 2"/>
    <property type="match status" value="1"/>
</dbReference>
<dbReference type="GO" id="GO:0005829">
    <property type="term" value="C:cytosol"/>
    <property type="evidence" value="ECO:0007669"/>
    <property type="project" value="TreeGrafter"/>
</dbReference>
<dbReference type="AlphaFoldDB" id="A0AAE3MN30"/>
<dbReference type="EMBL" id="JAPFQP010000004">
    <property type="protein sequence ID" value="MCX2720468.1"/>
    <property type="molecule type" value="Genomic_DNA"/>
</dbReference>
<gene>
    <name evidence="3" type="ORF">OO016_12705</name>
</gene>
<evidence type="ECO:0000256" key="2">
    <source>
        <dbReference type="ARBA" id="ARBA00022679"/>
    </source>
</evidence>
<dbReference type="GO" id="GO:0009244">
    <property type="term" value="P:lipopolysaccharide core region biosynthetic process"/>
    <property type="evidence" value="ECO:0007669"/>
    <property type="project" value="TreeGrafter"/>
</dbReference>